<evidence type="ECO:0000259" key="5">
    <source>
        <dbReference type="Pfam" id="PF00296"/>
    </source>
</evidence>
<dbReference type="InterPro" id="IPR036661">
    <property type="entry name" value="Luciferase-like_sf"/>
</dbReference>
<keyword evidence="2" id="KW-0288">FMN</keyword>
<keyword evidence="1" id="KW-0285">Flavoprotein</keyword>
<evidence type="ECO:0000313" key="7">
    <source>
        <dbReference type="Proteomes" id="UP000623440"/>
    </source>
</evidence>
<comment type="caution">
    <text evidence="6">The sequence shown here is derived from an EMBL/GenBank/DDBJ whole genome shotgun (WGS) entry which is preliminary data.</text>
</comment>
<dbReference type="EMBL" id="JACJSI010000034">
    <property type="protein sequence ID" value="MBD2531421.1"/>
    <property type="molecule type" value="Genomic_DNA"/>
</dbReference>
<name>A0ABR8DPQ8_9NOSO</name>
<evidence type="ECO:0000256" key="3">
    <source>
        <dbReference type="ARBA" id="ARBA00023002"/>
    </source>
</evidence>
<dbReference type="Gene3D" id="3.20.20.30">
    <property type="entry name" value="Luciferase-like domain"/>
    <property type="match status" value="1"/>
</dbReference>
<dbReference type="PANTHER" id="PTHR42847:SF4">
    <property type="entry name" value="ALKANESULFONATE MONOOXYGENASE-RELATED"/>
    <property type="match status" value="1"/>
</dbReference>
<reference evidence="6 7" key="1">
    <citation type="journal article" date="2020" name="ISME J.">
        <title>Comparative genomics reveals insights into cyanobacterial evolution and habitat adaptation.</title>
        <authorList>
            <person name="Chen M.Y."/>
            <person name="Teng W.K."/>
            <person name="Zhao L."/>
            <person name="Hu C.X."/>
            <person name="Zhou Y.K."/>
            <person name="Han B.P."/>
            <person name="Song L.R."/>
            <person name="Shu W.S."/>
        </authorList>
    </citation>
    <scope>NUCLEOTIDE SEQUENCE [LARGE SCALE GENOMIC DNA]</scope>
    <source>
        <strain evidence="6 7">FACHB-838</strain>
    </source>
</reference>
<dbReference type="PANTHER" id="PTHR42847">
    <property type="entry name" value="ALKANESULFONATE MONOOXYGENASE"/>
    <property type="match status" value="1"/>
</dbReference>
<evidence type="ECO:0000256" key="4">
    <source>
        <dbReference type="ARBA" id="ARBA00023033"/>
    </source>
</evidence>
<feature type="domain" description="Luciferase-like" evidence="5">
    <location>
        <begin position="2"/>
        <end position="44"/>
    </location>
</feature>
<evidence type="ECO:0000256" key="2">
    <source>
        <dbReference type="ARBA" id="ARBA00022643"/>
    </source>
</evidence>
<keyword evidence="4" id="KW-0503">Monooxygenase</keyword>
<dbReference type="SUPFAM" id="SSF51679">
    <property type="entry name" value="Bacterial luciferase-like"/>
    <property type="match status" value="1"/>
</dbReference>
<dbReference type="Pfam" id="PF00296">
    <property type="entry name" value="Bac_luciferase"/>
    <property type="match status" value="1"/>
</dbReference>
<dbReference type="Proteomes" id="UP000623440">
    <property type="component" value="Unassembled WGS sequence"/>
</dbReference>
<proteinExistence type="predicted"/>
<gene>
    <name evidence="6" type="ORF">H6G97_18255</name>
</gene>
<dbReference type="InterPro" id="IPR050172">
    <property type="entry name" value="SsuD_RutA_monooxygenase"/>
</dbReference>
<sequence>MSVTERLRFLVAFRPAIMSPFLAVRMAATFDQISNGRIILNVVTYTK</sequence>
<accession>A0ABR8DPQ8</accession>
<organism evidence="6 7">
    <name type="scientific">Nostoc flagelliforme FACHB-838</name>
    <dbReference type="NCBI Taxonomy" id="2692904"/>
    <lineage>
        <taxon>Bacteria</taxon>
        <taxon>Bacillati</taxon>
        <taxon>Cyanobacteriota</taxon>
        <taxon>Cyanophyceae</taxon>
        <taxon>Nostocales</taxon>
        <taxon>Nostocaceae</taxon>
        <taxon>Nostoc</taxon>
    </lineage>
</organism>
<keyword evidence="3" id="KW-0560">Oxidoreductase</keyword>
<keyword evidence="7" id="KW-1185">Reference proteome</keyword>
<dbReference type="InterPro" id="IPR011251">
    <property type="entry name" value="Luciferase-like_dom"/>
</dbReference>
<evidence type="ECO:0000313" key="6">
    <source>
        <dbReference type="EMBL" id="MBD2531421.1"/>
    </source>
</evidence>
<protein>
    <submittedName>
        <fullName evidence="6">LLM class flavin-dependent oxidoreductase</fullName>
    </submittedName>
</protein>
<evidence type="ECO:0000256" key="1">
    <source>
        <dbReference type="ARBA" id="ARBA00022630"/>
    </source>
</evidence>